<name>A0ABT5WMW2_9SPHN</name>
<protein>
    <submittedName>
        <fullName evidence="1">Ankyrin repeat domain-containing protein</fullName>
    </submittedName>
</protein>
<dbReference type="InterPro" id="IPR036770">
    <property type="entry name" value="Ankyrin_rpt-contain_sf"/>
</dbReference>
<evidence type="ECO:0000313" key="1">
    <source>
        <dbReference type="EMBL" id="MDE8651377.1"/>
    </source>
</evidence>
<gene>
    <name evidence="1" type="ORF">PYV00_06535</name>
</gene>
<dbReference type="EMBL" id="JARESE010000015">
    <property type="protein sequence ID" value="MDE8651377.1"/>
    <property type="molecule type" value="Genomic_DNA"/>
</dbReference>
<dbReference type="PROSITE" id="PS51257">
    <property type="entry name" value="PROKAR_LIPOPROTEIN"/>
    <property type="match status" value="1"/>
</dbReference>
<organism evidence="1 2">
    <name type="scientific">Novosphingobium album</name>
    <name type="common">ex Liu et al. 2023</name>
    <dbReference type="NCBI Taxonomy" id="3031130"/>
    <lineage>
        <taxon>Bacteria</taxon>
        <taxon>Pseudomonadati</taxon>
        <taxon>Pseudomonadota</taxon>
        <taxon>Alphaproteobacteria</taxon>
        <taxon>Sphingomonadales</taxon>
        <taxon>Sphingomonadaceae</taxon>
        <taxon>Novosphingobium</taxon>
    </lineage>
</organism>
<accession>A0ABT5WMW2</accession>
<dbReference type="Proteomes" id="UP001216253">
    <property type="component" value="Unassembled WGS sequence"/>
</dbReference>
<dbReference type="Gene3D" id="1.25.40.20">
    <property type="entry name" value="Ankyrin repeat-containing domain"/>
    <property type="match status" value="1"/>
</dbReference>
<keyword evidence="2" id="KW-1185">Reference proteome</keyword>
<proteinExistence type="predicted"/>
<reference evidence="1 2" key="1">
    <citation type="submission" date="2023-03" db="EMBL/GenBank/DDBJ databases">
        <title>NovoSphingobium album sp. nov. isolated from polycyclic aromatic hydrocarbons- and heavy-metal polluted soil.</title>
        <authorList>
            <person name="Liu Z."/>
            <person name="Wang K."/>
        </authorList>
    </citation>
    <scope>NUCLEOTIDE SEQUENCE [LARGE SCALE GENOMIC DNA]</scope>
    <source>
        <strain evidence="1 2">H3SJ31-1</strain>
    </source>
</reference>
<comment type="caution">
    <text evidence="1">The sequence shown here is derived from an EMBL/GenBank/DDBJ whole genome shotgun (WGS) entry which is preliminary data.</text>
</comment>
<sequence>MAGRTYAAWLVCAMLLGTAACTPREPEQERIWDESQTGVAACDEPALTPDVLKRQRLADEALRKALLAAGPDPAVEARKAVVAGDFRLAAAMTMDAAHPRLYGAQCRIAGGLDPWMARVIGVEGEDAADDRSGAERAHQSRVASFGRRYNQALLADPRYPYSDVCRPGEDAGKASGAAGLAPEQAYGFPDLASRPIPATLADAARRGDTASLGRMLRSGRHDVNAADMFGLTALAWAIAYRESDAVEALLRAKASPAGSKCQSLLDASSPIQIARSMQWRSEILRMRSMVAPEEFDELAEQPQMFEKEEMTFRLALIELAKRHEEELARQESSVQLVTIAVDDAGKALSCKLEPGTPLPVFDREVCTLAMNVLRFRPARNTFGTAVPGEFTVAVRTMGK</sequence>
<evidence type="ECO:0000313" key="2">
    <source>
        <dbReference type="Proteomes" id="UP001216253"/>
    </source>
</evidence>
<dbReference type="SUPFAM" id="SSF48403">
    <property type="entry name" value="Ankyrin repeat"/>
    <property type="match status" value="1"/>
</dbReference>